<evidence type="ECO:0000313" key="4">
    <source>
        <dbReference type="Proteomes" id="UP000191285"/>
    </source>
</evidence>
<protein>
    <recommendedName>
        <fullName evidence="2">Stc1 domain-containing protein</fullName>
    </recommendedName>
</protein>
<reference evidence="4" key="1">
    <citation type="journal article" date="2017" name="Nat. Microbiol.">
        <title>Global analysis of biosynthetic gene clusters reveals vast potential of secondary metabolite production in Penicillium species.</title>
        <authorList>
            <person name="Nielsen J.C."/>
            <person name="Grijseels S."/>
            <person name="Prigent S."/>
            <person name="Ji B."/>
            <person name="Dainat J."/>
            <person name="Nielsen K.F."/>
            <person name="Frisvad J.C."/>
            <person name="Workman M."/>
            <person name="Nielsen J."/>
        </authorList>
    </citation>
    <scope>NUCLEOTIDE SEQUENCE [LARGE SCALE GENOMIC DNA]</scope>
    <source>
        <strain evidence="4">IBT 24891</strain>
    </source>
</reference>
<feature type="region of interest" description="Disordered" evidence="1">
    <location>
        <begin position="183"/>
        <end position="262"/>
    </location>
</feature>
<comment type="caution">
    <text evidence="3">The sequence shown here is derived from an EMBL/GenBank/DDBJ whole genome shotgun (WGS) entry which is preliminary data.</text>
</comment>
<sequence>MERDFRVSAYEGGYNSNIRRTLDSISLPEWITCSQCGKRRSKTWFSKNALASLRQRIYRDGSAALSSSHMKSIRCTECASNPLQSERICKICGESKTLDGFARNQRKYQEPDWIMNNDAEFESRSKQHTLQRWDNHLQPDCGLEGSVPVQRRLLGAVDEDNDDNTSLPPPRLPQRRLLYHESMNQGAESSQSSAKLPDDNASNRATASKKPTKTAGDDETESKLSSTLVSTDGFLLNEYGSDEDTIVPAPEKSRTGWSKVRQ</sequence>
<feature type="compositionally biased region" description="Polar residues" evidence="1">
    <location>
        <begin position="183"/>
        <end position="206"/>
    </location>
</feature>
<evidence type="ECO:0000259" key="2">
    <source>
        <dbReference type="Pfam" id="PF12898"/>
    </source>
</evidence>
<dbReference type="Pfam" id="PF12898">
    <property type="entry name" value="Stc1"/>
    <property type="match status" value="1"/>
</dbReference>
<proteinExistence type="predicted"/>
<dbReference type="OrthoDB" id="3514033at2759"/>
<dbReference type="EMBL" id="MLKD01000024">
    <property type="protein sequence ID" value="OQE16378.1"/>
    <property type="molecule type" value="Genomic_DNA"/>
</dbReference>
<gene>
    <name evidence="3" type="ORF">PENSTE_c024G00346</name>
</gene>
<feature type="domain" description="Stc1" evidence="2">
    <location>
        <begin position="33"/>
        <end position="110"/>
    </location>
</feature>
<name>A0A1V6SR64_9EURO</name>
<dbReference type="Proteomes" id="UP000191285">
    <property type="component" value="Unassembled WGS sequence"/>
</dbReference>
<accession>A0A1V6SR64</accession>
<dbReference type="InterPro" id="IPR024630">
    <property type="entry name" value="Stc1"/>
</dbReference>
<dbReference type="AlphaFoldDB" id="A0A1V6SR64"/>
<keyword evidence="4" id="KW-1185">Reference proteome</keyword>
<organism evidence="3 4">
    <name type="scientific">Penicillium steckii</name>
    <dbReference type="NCBI Taxonomy" id="303698"/>
    <lineage>
        <taxon>Eukaryota</taxon>
        <taxon>Fungi</taxon>
        <taxon>Dikarya</taxon>
        <taxon>Ascomycota</taxon>
        <taxon>Pezizomycotina</taxon>
        <taxon>Eurotiomycetes</taxon>
        <taxon>Eurotiomycetidae</taxon>
        <taxon>Eurotiales</taxon>
        <taxon>Aspergillaceae</taxon>
        <taxon>Penicillium</taxon>
    </lineage>
</organism>
<evidence type="ECO:0000256" key="1">
    <source>
        <dbReference type="SAM" id="MobiDB-lite"/>
    </source>
</evidence>
<evidence type="ECO:0000313" key="3">
    <source>
        <dbReference type="EMBL" id="OQE16378.1"/>
    </source>
</evidence>
<dbReference type="STRING" id="303698.A0A1V6SR64"/>